<dbReference type="Gene3D" id="1.20.58.390">
    <property type="entry name" value="Neurotransmitter-gated ion-channel transmembrane domain"/>
    <property type="match status" value="1"/>
</dbReference>
<keyword evidence="1" id="KW-0812">Transmembrane</keyword>
<organism evidence="3 4">
    <name type="scientific">Intoshia linei</name>
    <dbReference type="NCBI Taxonomy" id="1819745"/>
    <lineage>
        <taxon>Eukaryota</taxon>
        <taxon>Metazoa</taxon>
        <taxon>Spiralia</taxon>
        <taxon>Lophotrochozoa</taxon>
        <taxon>Mesozoa</taxon>
        <taxon>Orthonectida</taxon>
        <taxon>Rhopaluridae</taxon>
        <taxon>Intoshia</taxon>
    </lineage>
</organism>
<protein>
    <recommendedName>
        <fullName evidence="2">Neurotransmitter-gated ion-channel transmembrane domain-containing protein</fullName>
    </recommendedName>
</protein>
<dbReference type="Pfam" id="PF02932">
    <property type="entry name" value="Neur_chan_memb"/>
    <property type="match status" value="1"/>
</dbReference>
<feature type="transmembrane region" description="Helical" evidence="1">
    <location>
        <begin position="18"/>
        <end position="41"/>
    </location>
</feature>
<dbReference type="SUPFAM" id="SSF90112">
    <property type="entry name" value="Neurotransmitter-gated ion-channel transmembrane pore"/>
    <property type="match status" value="1"/>
</dbReference>
<dbReference type="GO" id="GO:0004888">
    <property type="term" value="F:transmembrane signaling receptor activity"/>
    <property type="evidence" value="ECO:0007669"/>
    <property type="project" value="InterPro"/>
</dbReference>
<comment type="caution">
    <text evidence="3">The sequence shown here is derived from an EMBL/GenBank/DDBJ whole genome shotgun (WGS) entry which is preliminary data.</text>
</comment>
<dbReference type="InterPro" id="IPR006029">
    <property type="entry name" value="Neurotrans-gated_channel_TM"/>
</dbReference>
<feature type="domain" description="Neurotransmitter-gated ion-channel transmembrane" evidence="2">
    <location>
        <begin position="5"/>
        <end position="61"/>
    </location>
</feature>
<sequence length="99" mass="11480">MTGEADLPNVSYIKAYDVWNGICPLFVSVSLVEYALVNIFARNQIQKNKSLNLIKSKFIKKPTIYIRRGAHLFDTISRKFIPLSFIMCNIAYWINYSIK</sequence>
<dbReference type="InterPro" id="IPR036719">
    <property type="entry name" value="Neuro-gated_channel_TM_sf"/>
</dbReference>
<dbReference type="GO" id="GO:0005216">
    <property type="term" value="F:monoatomic ion channel activity"/>
    <property type="evidence" value="ECO:0007669"/>
    <property type="project" value="InterPro"/>
</dbReference>
<dbReference type="OrthoDB" id="442503at2759"/>
<gene>
    <name evidence="3" type="ORF">A3Q56_04475</name>
</gene>
<dbReference type="AlphaFoldDB" id="A0A177B0I6"/>
<keyword evidence="1" id="KW-0472">Membrane</keyword>
<reference evidence="3 4" key="1">
    <citation type="submission" date="2016-04" db="EMBL/GenBank/DDBJ databases">
        <title>The genome of Intoshia linei affirms orthonectids as highly simplified spiralians.</title>
        <authorList>
            <person name="Mikhailov K.V."/>
            <person name="Slusarev G.S."/>
            <person name="Nikitin M.A."/>
            <person name="Logacheva M.D."/>
            <person name="Penin A."/>
            <person name="Aleoshin V."/>
            <person name="Panchin Y.V."/>
        </authorList>
    </citation>
    <scope>NUCLEOTIDE SEQUENCE [LARGE SCALE GENOMIC DNA]</scope>
    <source>
        <strain evidence="3">Intl2013</strain>
        <tissue evidence="3">Whole animal</tissue>
    </source>
</reference>
<keyword evidence="1" id="KW-1133">Transmembrane helix</keyword>
<accession>A0A177B0I6</accession>
<dbReference type="GO" id="GO:0016020">
    <property type="term" value="C:membrane"/>
    <property type="evidence" value="ECO:0007669"/>
    <property type="project" value="InterPro"/>
</dbReference>
<evidence type="ECO:0000256" key="1">
    <source>
        <dbReference type="SAM" id="Phobius"/>
    </source>
</evidence>
<evidence type="ECO:0000313" key="3">
    <source>
        <dbReference type="EMBL" id="OAF67765.1"/>
    </source>
</evidence>
<evidence type="ECO:0000259" key="2">
    <source>
        <dbReference type="Pfam" id="PF02932"/>
    </source>
</evidence>
<dbReference type="Proteomes" id="UP000078046">
    <property type="component" value="Unassembled WGS sequence"/>
</dbReference>
<dbReference type="PRINTS" id="PR00253">
    <property type="entry name" value="GABAARECEPTR"/>
</dbReference>
<name>A0A177B0I6_9BILA</name>
<dbReference type="InterPro" id="IPR038050">
    <property type="entry name" value="Neuro_actylchol_rec"/>
</dbReference>
<dbReference type="EMBL" id="LWCA01000581">
    <property type="protein sequence ID" value="OAF67765.1"/>
    <property type="molecule type" value="Genomic_DNA"/>
</dbReference>
<proteinExistence type="predicted"/>
<keyword evidence="4" id="KW-1185">Reference proteome</keyword>
<evidence type="ECO:0000313" key="4">
    <source>
        <dbReference type="Proteomes" id="UP000078046"/>
    </source>
</evidence>
<dbReference type="InterPro" id="IPR006028">
    <property type="entry name" value="GABAA/Glycine_rcpt"/>
</dbReference>